<reference evidence="3 5" key="1">
    <citation type="journal article" date="2016" name="Genome Biol. Evol.">
        <title>Comparative Genomic Analyses of the Moraxella catarrhalis Serosensitive and Seroresistant Lineages Demonstrate Their Independent Evolution.</title>
        <authorList>
            <person name="Earl J.P."/>
            <person name="de Vries S.P."/>
            <person name="Ahmed A."/>
            <person name="Powell E."/>
            <person name="Schultz M.P."/>
            <person name="Hermans P.W."/>
            <person name="Hill D.J."/>
            <person name="Zhou Z."/>
            <person name="Constantinidou C.I."/>
            <person name="Hu F.Z."/>
            <person name="Bootsma H.J."/>
            <person name="Ehrlich G.D."/>
        </authorList>
    </citation>
    <scope>NUCLEOTIDE SEQUENCE [LARGE SCALE GENOMIC DNA]</scope>
    <source>
        <strain evidence="3 5">F23</strain>
    </source>
</reference>
<organism evidence="3 5">
    <name type="scientific">Moraxella catarrhalis</name>
    <name type="common">Branhamella catarrhalis</name>
    <dbReference type="NCBI Taxonomy" id="480"/>
    <lineage>
        <taxon>Bacteria</taxon>
        <taxon>Pseudomonadati</taxon>
        <taxon>Pseudomonadota</taxon>
        <taxon>Gammaproteobacteria</taxon>
        <taxon>Moraxellales</taxon>
        <taxon>Moraxellaceae</taxon>
        <taxon>Moraxella</taxon>
    </lineage>
</organism>
<dbReference type="AlphaFoldDB" id="A0A198X0Q7"/>
<feature type="region of interest" description="Disordered" evidence="1">
    <location>
        <begin position="20"/>
        <end position="39"/>
    </location>
</feature>
<evidence type="ECO:0000313" key="2">
    <source>
        <dbReference type="EMBL" id="AZQ93228.1"/>
    </source>
</evidence>
<evidence type="ECO:0000313" key="6">
    <source>
        <dbReference type="Proteomes" id="UP000268436"/>
    </source>
</evidence>
<dbReference type="EMBL" id="RYER01000018">
    <property type="protein sequence ID" value="RUO16175.1"/>
    <property type="molecule type" value="Genomic_DNA"/>
</dbReference>
<protein>
    <submittedName>
        <fullName evidence="3">Uncharacterized protein</fullName>
    </submittedName>
</protein>
<accession>A0A198X0Q7</accession>
<gene>
    <name evidence="3" type="ORF">AO370_0345</name>
    <name evidence="2" type="ORF">EJK53_0057</name>
    <name evidence="4" type="ORF">EJK54_0999</name>
</gene>
<dbReference type="Proteomes" id="UP000280228">
    <property type="component" value="Chromosome"/>
</dbReference>
<dbReference type="Proteomes" id="UP000268436">
    <property type="component" value="Unassembled WGS sequence"/>
</dbReference>
<name>A0A198X0Q7_MORCA</name>
<evidence type="ECO:0000313" key="7">
    <source>
        <dbReference type="Proteomes" id="UP000280228"/>
    </source>
</evidence>
<dbReference type="Proteomes" id="UP000078295">
    <property type="component" value="Unassembled WGS sequence"/>
</dbReference>
<evidence type="ECO:0000313" key="5">
    <source>
        <dbReference type="Proteomes" id="UP000078295"/>
    </source>
</evidence>
<keyword evidence="6" id="KW-1185">Reference proteome</keyword>
<proteinExistence type="predicted"/>
<sequence length="39" mass="4572">MPFCTIWRNLSQHQNYKDTNQNVLKSGKLNPHSSNNLNE</sequence>
<dbReference type="EMBL" id="LXHQ01000016">
    <property type="protein sequence ID" value="OAV27004.1"/>
    <property type="molecule type" value="Genomic_DNA"/>
</dbReference>
<dbReference type="EMBL" id="CP034662">
    <property type="protein sequence ID" value="AZQ93228.1"/>
    <property type="molecule type" value="Genomic_DNA"/>
</dbReference>
<reference evidence="6 7" key="2">
    <citation type="submission" date="2018-12" db="EMBL/GenBank/DDBJ databases">
        <title>Persistence of Moraxella catarrhalis in Chronic Obstructive Pulmonary Disease and Regulation of the Hag/MID Adhesin.</title>
        <authorList>
            <person name="Murphy T."/>
            <person name="Zhao X."/>
            <person name="Vyas G."/>
            <person name="Aluvathingal J."/>
            <person name="Nadendla S."/>
            <person name="Tallon L."/>
            <person name="Tettelin H."/>
        </authorList>
    </citation>
    <scope>NUCLEOTIDE SEQUENCE [LARGE SCALE GENOMIC DNA]</scope>
    <source>
        <strain evidence="4 6">173P27B1</strain>
        <strain evidence="2 7">46P58B1</strain>
    </source>
</reference>
<evidence type="ECO:0000256" key="1">
    <source>
        <dbReference type="SAM" id="MobiDB-lite"/>
    </source>
</evidence>
<evidence type="ECO:0000313" key="3">
    <source>
        <dbReference type="EMBL" id="OAV27004.1"/>
    </source>
</evidence>
<evidence type="ECO:0000313" key="4">
    <source>
        <dbReference type="EMBL" id="RUO16175.1"/>
    </source>
</evidence>